<dbReference type="PANTHER" id="PTHR43547">
    <property type="entry name" value="TWO-COMPONENT HISTIDINE KINASE"/>
    <property type="match status" value="1"/>
</dbReference>
<dbReference type="InterPro" id="IPR036322">
    <property type="entry name" value="WD40_repeat_dom_sf"/>
</dbReference>
<dbReference type="InterPro" id="IPR009057">
    <property type="entry name" value="Homeodomain-like_sf"/>
</dbReference>
<dbReference type="InterPro" id="IPR015943">
    <property type="entry name" value="WD40/YVTN_repeat-like_dom_sf"/>
</dbReference>
<keyword evidence="1" id="KW-0597">Phosphoprotein</keyword>
<gene>
    <name evidence="5" type="ORF">AS202_13765</name>
</gene>
<evidence type="ECO:0000256" key="2">
    <source>
        <dbReference type="ARBA" id="ARBA00023015"/>
    </source>
</evidence>
<dbReference type="Gene3D" id="1.10.10.60">
    <property type="entry name" value="Homeodomain-like"/>
    <property type="match status" value="1"/>
</dbReference>
<evidence type="ECO:0000256" key="1">
    <source>
        <dbReference type="ARBA" id="ARBA00022553"/>
    </source>
</evidence>
<dbReference type="Pfam" id="PF12833">
    <property type="entry name" value="HTH_18"/>
    <property type="match status" value="1"/>
</dbReference>
<dbReference type="Gene3D" id="2.130.10.10">
    <property type="entry name" value="YVTN repeat-like/Quinoprotein amine dehydrogenase"/>
    <property type="match status" value="2"/>
</dbReference>
<dbReference type="KEGG" id="mod:AS202_13765"/>
<reference evidence="5 6" key="1">
    <citation type="journal article" date="2016" name="J. Zhejiang Univ. Sci. B">
        <title>Antibiotic resistance mechanisms of Myroides sp.</title>
        <authorList>
            <person name="Hu S."/>
            <person name="Yuan S."/>
            <person name="Qu H."/>
            <person name="Jiang T."/>
            <person name="Zhou Y."/>
            <person name="Wang M."/>
            <person name="Ming D."/>
        </authorList>
    </citation>
    <scope>NUCLEOTIDE SEQUENCE [LARGE SCALE GENOMIC DNA]</scope>
    <source>
        <strain evidence="5 6">PR63039</strain>
    </source>
</reference>
<dbReference type="SUPFAM" id="SSF50978">
    <property type="entry name" value="WD40 repeat-like"/>
    <property type="match status" value="1"/>
</dbReference>
<dbReference type="PANTHER" id="PTHR43547:SF2">
    <property type="entry name" value="HYBRID SIGNAL TRANSDUCTION HISTIDINE KINASE C"/>
    <property type="match status" value="1"/>
</dbReference>
<dbReference type="Gene3D" id="2.60.40.10">
    <property type="entry name" value="Immunoglobulins"/>
    <property type="match status" value="1"/>
</dbReference>
<dbReference type="EMBL" id="CP013690">
    <property type="protein sequence ID" value="ALU27158.1"/>
    <property type="molecule type" value="Genomic_DNA"/>
</dbReference>
<dbReference type="PROSITE" id="PS01124">
    <property type="entry name" value="HTH_ARAC_FAMILY_2"/>
    <property type="match status" value="1"/>
</dbReference>
<dbReference type="Pfam" id="PF07494">
    <property type="entry name" value="Reg_prop"/>
    <property type="match status" value="2"/>
</dbReference>
<name>A0A0S7E8I7_9FLAO</name>
<dbReference type="AlphaFoldDB" id="A0A0S7E8I7"/>
<dbReference type="InterPro" id="IPR011110">
    <property type="entry name" value="Reg_prop"/>
</dbReference>
<dbReference type="eggNOG" id="COG3292">
    <property type="taxonomic scope" value="Bacteria"/>
</dbReference>
<dbReference type="InterPro" id="IPR018060">
    <property type="entry name" value="HTH_AraC"/>
</dbReference>
<dbReference type="PROSITE" id="PS00041">
    <property type="entry name" value="HTH_ARAC_FAMILY_1"/>
    <property type="match status" value="1"/>
</dbReference>
<dbReference type="SUPFAM" id="SSF46689">
    <property type="entry name" value="Homeodomain-like"/>
    <property type="match status" value="1"/>
</dbReference>
<dbReference type="eggNOG" id="COG2207">
    <property type="taxonomic scope" value="Bacteria"/>
</dbReference>
<sequence>MRWFFIFFLFSCLSWGQSVHFKTITTKEGLSNNSINCIANHPDGAVWIGTWDGLNLFDGKQVKVYKHDPKNPNSIGGNDIYALLRDREDRLWILSDGKQISLWIKDDVFQNYSFSSEPRVLSLDEQGNILVQLESKKWFTFRGGQFVSVDARYIGDMADHLVEDARKKSPQYYVQASLLENIREQFPEFIINAIATETNGNTWIGTKSQGVFLLRAIEGEYKIIENHKVDPQHPYSLLSNEVMVLHIDKFDNIWVGTKDGGVSILPTNKASLDYVFSHSERQPHLPHETIRAIAVDKLGGRWIGYYTQGVFYQKKRNEPFVPVVIEKYKENKDWNRIRSLYSDSHGNIWIGTYAGVVKIEEGKQEFFQEGITKHFISNRTYAFAEDINHYLWMGSWGGVSKYNALTKKFEPFINQDKLKQYHIRHISIQDNLLILATEEHGVVFYDCRSGEINIINQEKGLLGNSVFSTYADAFTGDLWVATLGGISVFDTDYELKKQIREEDGLPSHLVYSLTPSQDDVWISTTKGIASIDKHTYNVLNFSNYIGWQGLEFSEGAYSQSKKGFLLYGGNKGLNIIDPGHLRNDQKAPEFRVLLNERIAEEGKVSFFEPDENKLRLTLYPIGFNQYPINQFEYRIVGLFDDWRVLPQKEVNLDDLDHKRYQIEIRDTVQKDKRIVYMIAFEIEKPFFLQPYFVILFVIAGGVIVLWRVRIKQRKMRKREIELKKQVRDRTKEVEAQKRHLANKNEQLSILNQEIEQQKGELLNLHSKLKNDDIEMENFRIFLLSRIKKPIVNTLGILEELNVEAAQKEELIKVYDMVREWNYIEQVKDFDTIELVSVEMTSFIEHLKEEWGAIKEKYGVEIVVCNEVDAQWVEVDLLRFKLCLRYLLYECYKYLEDNQQITVRFYMKNNVLHIDLDSESHTLFAFWNDNRNFSPYYRAFETLLQNLNGILIINSESVFSLGISIPLVPLEENRRVEKGNWDEFLEELQVLPKDKTNILVYAKEEDKAIVKQLLAGQEDTNLVYNHSVSRVVGNIEHYKYDALVLYNIEMSDRTLSLFAQIKKLAQKQRLLIFYIAETVDYFVQEQLSQLGVSDFIHLPVGKTTLDNMVFKRIRYDKENKESNTLLWKTNLTEDVIVNLSPNERLFRKGMEMMNARFSDASFGVDQLTVELGISKMKCYRLFKEFVEQSPLEILIEMRLQKAKVLIEKGDLTISEVCFECGFNDPKYFSKSFKKRFEHSPSHFKND</sequence>
<organism evidence="5 6">
    <name type="scientific">Myroides odoratimimus</name>
    <dbReference type="NCBI Taxonomy" id="76832"/>
    <lineage>
        <taxon>Bacteria</taxon>
        <taxon>Pseudomonadati</taxon>
        <taxon>Bacteroidota</taxon>
        <taxon>Flavobacteriia</taxon>
        <taxon>Flavobacteriales</taxon>
        <taxon>Flavobacteriaceae</taxon>
        <taxon>Myroides</taxon>
    </lineage>
</organism>
<evidence type="ECO:0000313" key="6">
    <source>
        <dbReference type="Proteomes" id="UP000069030"/>
    </source>
</evidence>
<proteinExistence type="predicted"/>
<protein>
    <submittedName>
        <fullName evidence="5">Uncharacterized protein</fullName>
    </submittedName>
</protein>
<dbReference type="GO" id="GO:0000155">
    <property type="term" value="F:phosphorelay sensor kinase activity"/>
    <property type="evidence" value="ECO:0007669"/>
    <property type="project" value="TreeGrafter"/>
</dbReference>
<dbReference type="InterPro" id="IPR013783">
    <property type="entry name" value="Ig-like_fold"/>
</dbReference>
<dbReference type="GeneID" id="66975790"/>
<dbReference type="GO" id="GO:0003700">
    <property type="term" value="F:DNA-binding transcription factor activity"/>
    <property type="evidence" value="ECO:0007669"/>
    <property type="project" value="InterPro"/>
</dbReference>
<dbReference type="SMART" id="SM00342">
    <property type="entry name" value="HTH_ARAC"/>
    <property type="match status" value="1"/>
</dbReference>
<evidence type="ECO:0000256" key="3">
    <source>
        <dbReference type="ARBA" id="ARBA00023125"/>
    </source>
</evidence>
<dbReference type="RefSeq" id="WP_006258982.1">
    <property type="nucleotide sequence ID" value="NZ_BCMQ01000003.1"/>
</dbReference>
<dbReference type="Proteomes" id="UP000069030">
    <property type="component" value="Chromosome"/>
</dbReference>
<keyword evidence="3" id="KW-0238">DNA-binding</keyword>
<keyword evidence="2" id="KW-0805">Transcription regulation</keyword>
<dbReference type="GO" id="GO:0043565">
    <property type="term" value="F:sequence-specific DNA binding"/>
    <property type="evidence" value="ECO:0007669"/>
    <property type="project" value="InterPro"/>
</dbReference>
<dbReference type="InterPro" id="IPR018062">
    <property type="entry name" value="HTH_AraC-typ_CS"/>
</dbReference>
<evidence type="ECO:0000313" key="5">
    <source>
        <dbReference type="EMBL" id="ALU27158.1"/>
    </source>
</evidence>
<dbReference type="SUPFAM" id="SSF63829">
    <property type="entry name" value="Calcium-dependent phosphotriesterase"/>
    <property type="match status" value="1"/>
</dbReference>
<accession>A0A0S7E8I7</accession>
<keyword evidence="4" id="KW-0804">Transcription</keyword>
<evidence type="ECO:0000256" key="4">
    <source>
        <dbReference type="ARBA" id="ARBA00023163"/>
    </source>
</evidence>